<keyword evidence="5 6" id="KW-0472">Membrane</keyword>
<organism evidence="7 8">
    <name type="scientific">Segatella copri</name>
    <dbReference type="NCBI Taxonomy" id="165179"/>
    <lineage>
        <taxon>Bacteria</taxon>
        <taxon>Pseudomonadati</taxon>
        <taxon>Bacteroidota</taxon>
        <taxon>Bacteroidia</taxon>
        <taxon>Bacteroidales</taxon>
        <taxon>Prevotellaceae</taxon>
        <taxon>Segatella</taxon>
    </lineage>
</organism>
<dbReference type="PANTHER" id="PTHR30250">
    <property type="entry name" value="PST FAMILY PREDICTED COLANIC ACID TRANSPORTER"/>
    <property type="match status" value="1"/>
</dbReference>
<keyword evidence="3 6" id="KW-0812">Transmembrane</keyword>
<evidence type="ECO:0000256" key="4">
    <source>
        <dbReference type="ARBA" id="ARBA00022989"/>
    </source>
</evidence>
<evidence type="ECO:0000256" key="1">
    <source>
        <dbReference type="ARBA" id="ARBA00004651"/>
    </source>
</evidence>
<evidence type="ECO:0000256" key="6">
    <source>
        <dbReference type="SAM" id="Phobius"/>
    </source>
</evidence>
<feature type="transmembrane region" description="Helical" evidence="6">
    <location>
        <begin position="190"/>
        <end position="210"/>
    </location>
</feature>
<feature type="transmembrane region" description="Helical" evidence="6">
    <location>
        <begin position="468"/>
        <end position="491"/>
    </location>
</feature>
<comment type="subcellular location">
    <subcellularLocation>
        <location evidence="1">Cell membrane</location>
        <topology evidence="1">Multi-pass membrane protein</topology>
    </subcellularLocation>
</comment>
<dbReference type="Proteomes" id="UP000286113">
    <property type="component" value="Unassembled WGS sequence"/>
</dbReference>
<keyword evidence="2" id="KW-1003">Cell membrane</keyword>
<accession>A0AA92W2I1</accession>
<dbReference type="AlphaFoldDB" id="A0AA92W2I1"/>
<dbReference type="PANTHER" id="PTHR30250:SF26">
    <property type="entry name" value="PSMA PROTEIN"/>
    <property type="match status" value="1"/>
</dbReference>
<feature type="transmembrane region" description="Helical" evidence="6">
    <location>
        <begin position="446"/>
        <end position="462"/>
    </location>
</feature>
<protein>
    <submittedName>
        <fullName evidence="7">Lipopolysaccharide biosynthesis protein</fullName>
    </submittedName>
</protein>
<feature type="transmembrane region" description="Helical" evidence="6">
    <location>
        <begin position="52"/>
        <end position="75"/>
    </location>
</feature>
<dbReference type="EMBL" id="QRVN01000004">
    <property type="protein sequence ID" value="RGS48257.1"/>
    <property type="molecule type" value="Genomic_DNA"/>
</dbReference>
<evidence type="ECO:0000313" key="7">
    <source>
        <dbReference type="EMBL" id="RGS48257.1"/>
    </source>
</evidence>
<evidence type="ECO:0000256" key="3">
    <source>
        <dbReference type="ARBA" id="ARBA00022692"/>
    </source>
</evidence>
<gene>
    <name evidence="7" type="ORF">DWX90_03490</name>
</gene>
<evidence type="ECO:0000256" key="5">
    <source>
        <dbReference type="ARBA" id="ARBA00023136"/>
    </source>
</evidence>
<feature type="transmembrane region" description="Helical" evidence="6">
    <location>
        <begin position="96"/>
        <end position="117"/>
    </location>
</feature>
<feature type="transmembrane region" description="Helical" evidence="6">
    <location>
        <begin position="162"/>
        <end position="184"/>
    </location>
</feature>
<evidence type="ECO:0000313" key="8">
    <source>
        <dbReference type="Proteomes" id="UP000286113"/>
    </source>
</evidence>
<dbReference type="GO" id="GO:0005886">
    <property type="term" value="C:plasma membrane"/>
    <property type="evidence" value="ECO:0007669"/>
    <property type="project" value="UniProtKB-SubCell"/>
</dbReference>
<dbReference type="InterPro" id="IPR050833">
    <property type="entry name" value="Poly_Biosynth_Transport"/>
</dbReference>
<evidence type="ECO:0000256" key="2">
    <source>
        <dbReference type="ARBA" id="ARBA00022475"/>
    </source>
</evidence>
<sequence>MSNQTSDNNKRIAKNTLLLYLRMLFMMLVSLYTSRVILNTLGVVDFGINNVVGGVITMLGFLTGSLGAASSRYITFDLGKGDMGVMKRTFGNIKSIHYILAGIILLVGETIGLWFMTTQLQIPAERETAAFWVYQFSILSAMIAVISVPYNSTIIAHEKMSAFAYITIVDAVLKLLIVYLLVVIPFDKLIIYSLLFFCIQAFDQIVYMLYCSRHFEEVHAKCSYDKKLFKEIFSFAGWTMNGNLAVIGFTQGLNILLNMFFGPAVNAARGVAVQVQNICQQFCSNFQMALNPQLTKSYAQGDLKMMHGLLIKSSKFSFFILFFIAMPLMFEANIVLKTWLGIVPDHTVNFLRLILIVGLLFTLSNPIIVSVHATGRLKKFQLIEGTMLLMIVPIAYVCLKFLGIRPEYVFVVHILVEICTQYARLRIVLPMIDMNLVDYYRQVVKPILFVVVLSPILPYVIYNNLNEGYASFFIECSICVLCSSMVIFFVGCTCSERIFIKGKIFELINKVRNRNLSKYE</sequence>
<proteinExistence type="predicted"/>
<feature type="transmembrane region" description="Helical" evidence="6">
    <location>
        <begin position="382"/>
        <end position="402"/>
    </location>
</feature>
<comment type="caution">
    <text evidence="7">The sequence shown here is derived from an EMBL/GenBank/DDBJ whole genome shotgun (WGS) entry which is preliminary data.</text>
</comment>
<name>A0AA92W2I1_9BACT</name>
<feature type="transmembrane region" description="Helical" evidence="6">
    <location>
        <begin position="12"/>
        <end position="32"/>
    </location>
</feature>
<feature type="transmembrane region" description="Helical" evidence="6">
    <location>
        <begin position="350"/>
        <end position="370"/>
    </location>
</feature>
<keyword evidence="4 6" id="KW-1133">Transmembrane helix</keyword>
<reference evidence="7 8" key="1">
    <citation type="submission" date="2018-08" db="EMBL/GenBank/DDBJ databases">
        <title>A genome reference for cultivated species of the human gut microbiota.</title>
        <authorList>
            <person name="Zou Y."/>
            <person name="Xue W."/>
            <person name="Luo G."/>
        </authorList>
    </citation>
    <scope>NUCLEOTIDE SEQUENCE [LARGE SCALE GENOMIC DNA]</scope>
    <source>
        <strain evidence="7 8">AF22-1</strain>
    </source>
</reference>
<feature type="transmembrane region" description="Helical" evidence="6">
    <location>
        <begin position="129"/>
        <end position="150"/>
    </location>
</feature>
<feature type="transmembrane region" description="Helical" evidence="6">
    <location>
        <begin position="309"/>
        <end position="330"/>
    </location>
</feature>